<dbReference type="InterPro" id="IPR036259">
    <property type="entry name" value="MFS_trans_sf"/>
</dbReference>
<dbReference type="SUPFAM" id="SSF103473">
    <property type="entry name" value="MFS general substrate transporter"/>
    <property type="match status" value="1"/>
</dbReference>
<dbReference type="CDD" id="cd17323">
    <property type="entry name" value="MFS_Tpo1_MDR_like"/>
    <property type="match status" value="1"/>
</dbReference>
<dbReference type="EMBL" id="SKBQ01000010">
    <property type="protein sequence ID" value="TPX18729.1"/>
    <property type="molecule type" value="Genomic_DNA"/>
</dbReference>
<dbReference type="PANTHER" id="PTHR23502:SF135">
    <property type="entry name" value="MAJOR FACILITATOR SUPERFAMILY (MFS) PROFILE DOMAIN-CONTAINING PROTEIN-RELATED"/>
    <property type="match status" value="1"/>
</dbReference>
<feature type="transmembrane region" description="Helical" evidence="8">
    <location>
        <begin position="411"/>
        <end position="439"/>
    </location>
</feature>
<evidence type="ECO:0000256" key="6">
    <source>
        <dbReference type="ARBA" id="ARBA00023136"/>
    </source>
</evidence>
<comment type="similarity">
    <text evidence="2">Belongs to the major facilitator superfamily.</text>
</comment>
<gene>
    <name evidence="10" type="ORF">E0L32_002586</name>
</gene>
<dbReference type="PROSITE" id="PS50850">
    <property type="entry name" value="MFS"/>
    <property type="match status" value="1"/>
</dbReference>
<dbReference type="GO" id="GO:0022857">
    <property type="term" value="F:transmembrane transporter activity"/>
    <property type="evidence" value="ECO:0007669"/>
    <property type="project" value="InterPro"/>
</dbReference>
<feature type="transmembrane region" description="Helical" evidence="8">
    <location>
        <begin position="206"/>
        <end position="230"/>
    </location>
</feature>
<dbReference type="STRING" id="1093900.A0A507BMK6"/>
<evidence type="ECO:0000259" key="9">
    <source>
        <dbReference type="PROSITE" id="PS50850"/>
    </source>
</evidence>
<feature type="transmembrane region" description="Helical" evidence="8">
    <location>
        <begin position="236"/>
        <end position="256"/>
    </location>
</feature>
<evidence type="ECO:0000256" key="5">
    <source>
        <dbReference type="ARBA" id="ARBA00022989"/>
    </source>
</evidence>
<feature type="transmembrane region" description="Helical" evidence="8">
    <location>
        <begin position="82"/>
        <end position="100"/>
    </location>
</feature>
<feature type="transmembrane region" description="Helical" evidence="8">
    <location>
        <begin position="172"/>
        <end position="194"/>
    </location>
</feature>
<feature type="region of interest" description="Disordered" evidence="7">
    <location>
        <begin position="1"/>
        <end position="68"/>
    </location>
</feature>
<sequence>MASEKKTVSEVPSDNDTASMTVTNVGAHSDPQAGSSANVGLDVEKATTTSPGNTAAGGLQWDGPDDPDNPMNWSAAMRQGQVLLVAALLLTVNLCATMYAPGTSLVMKEFDFDSEVVASLTVSVFVLGFAIGPLLWAPLSELYGRLPIYAVSTAVFLAFILGSAFATNLGEFMAFRFISGSAGAAGLAMSGGTLADVIPISQRGRWMALFVLGPLIGPTIGPIMGGFIAQRAGWRWVFRVMSIAIGVLSAGGVFLLRETYAPVILRRREARRRKERGEAKAVAAPTVGGEFRRCIVRPLKLLFLSPIVFAISLYGAFCFGLLLLLFTTFSAVFMGQYAWSVEVSGLSYIGVGLGMISGLAVQAVVGDRMMRWLEARNGRTKPEDRLPLMAVTAPAIPIGMFWYGWSTYKQAHWIVPIIGTFPVGIGITFFLTPSMLYLVDCFGAEAAASALAANTLLRSIGGAFLPLAGPPLYRSLGLGWGNSLLGFLAVAMLPIPWVFFLYGEKIRLSRKIKL</sequence>
<dbReference type="RefSeq" id="XP_031000440.1">
    <property type="nucleotide sequence ID" value="XM_031136791.1"/>
</dbReference>
<dbReference type="Proteomes" id="UP000319257">
    <property type="component" value="Unassembled WGS sequence"/>
</dbReference>
<keyword evidence="4 8" id="KW-0812">Transmembrane</keyword>
<feature type="compositionally biased region" description="Polar residues" evidence="7">
    <location>
        <begin position="10"/>
        <end position="38"/>
    </location>
</feature>
<dbReference type="OrthoDB" id="5296287at2759"/>
<accession>A0A507BMK6</accession>
<dbReference type="Pfam" id="PF07690">
    <property type="entry name" value="MFS_1"/>
    <property type="match status" value="1"/>
</dbReference>
<comment type="subcellular location">
    <subcellularLocation>
        <location evidence="1">Cell membrane</location>
        <topology evidence="1">Multi-pass membrane protein</topology>
    </subcellularLocation>
</comment>
<feature type="transmembrane region" description="Helical" evidence="8">
    <location>
        <begin position="386"/>
        <end position="405"/>
    </location>
</feature>
<evidence type="ECO:0000256" key="7">
    <source>
        <dbReference type="SAM" id="MobiDB-lite"/>
    </source>
</evidence>
<comment type="caution">
    <text evidence="10">The sequence shown here is derived from an EMBL/GenBank/DDBJ whole genome shotgun (WGS) entry which is preliminary data.</text>
</comment>
<feature type="transmembrane region" description="Helical" evidence="8">
    <location>
        <begin position="446"/>
        <end position="468"/>
    </location>
</feature>
<keyword evidence="11" id="KW-1185">Reference proteome</keyword>
<dbReference type="FunFam" id="1.20.1250.20:FF:000011">
    <property type="entry name" value="MFS multidrug transporter, putative"/>
    <property type="match status" value="1"/>
</dbReference>
<feature type="domain" description="Major facilitator superfamily (MFS) profile" evidence="9">
    <location>
        <begin position="81"/>
        <end position="506"/>
    </location>
</feature>
<evidence type="ECO:0000313" key="11">
    <source>
        <dbReference type="Proteomes" id="UP000319257"/>
    </source>
</evidence>
<name>A0A507BMK6_9PEZI</name>
<evidence type="ECO:0000256" key="1">
    <source>
        <dbReference type="ARBA" id="ARBA00004651"/>
    </source>
</evidence>
<dbReference type="InterPro" id="IPR020846">
    <property type="entry name" value="MFS_dom"/>
</dbReference>
<evidence type="ECO:0000256" key="8">
    <source>
        <dbReference type="SAM" id="Phobius"/>
    </source>
</evidence>
<keyword evidence="3" id="KW-1003">Cell membrane</keyword>
<dbReference type="GO" id="GO:0005886">
    <property type="term" value="C:plasma membrane"/>
    <property type="evidence" value="ECO:0007669"/>
    <property type="project" value="UniProtKB-SubCell"/>
</dbReference>
<feature type="transmembrane region" description="Helical" evidence="8">
    <location>
        <begin position="346"/>
        <end position="365"/>
    </location>
</feature>
<protein>
    <recommendedName>
        <fullName evidence="9">Major facilitator superfamily (MFS) profile domain-containing protein</fullName>
    </recommendedName>
</protein>
<feature type="transmembrane region" description="Helical" evidence="8">
    <location>
        <begin position="301"/>
        <end position="326"/>
    </location>
</feature>
<dbReference type="InterPro" id="IPR011701">
    <property type="entry name" value="MFS"/>
</dbReference>
<reference evidence="10 11" key="1">
    <citation type="submission" date="2019-06" db="EMBL/GenBank/DDBJ databases">
        <title>Draft genome sequence of the filamentous fungus Phialemoniopsis curvata isolated from diesel fuel.</title>
        <authorList>
            <person name="Varaljay V.A."/>
            <person name="Lyon W.J."/>
            <person name="Crouch A.L."/>
            <person name="Drake C.E."/>
            <person name="Hollomon J.M."/>
            <person name="Nadeau L.J."/>
            <person name="Nunn H.S."/>
            <person name="Stevenson B.S."/>
            <person name="Bojanowski C.L."/>
            <person name="Crookes-Goodson W.J."/>
        </authorList>
    </citation>
    <scope>NUCLEOTIDE SEQUENCE [LARGE SCALE GENOMIC DNA]</scope>
    <source>
        <strain evidence="10 11">D216</strain>
    </source>
</reference>
<dbReference type="AlphaFoldDB" id="A0A507BMK6"/>
<dbReference type="InParanoid" id="A0A507BMK6"/>
<evidence type="ECO:0000256" key="2">
    <source>
        <dbReference type="ARBA" id="ARBA00008335"/>
    </source>
</evidence>
<dbReference type="GeneID" id="41970033"/>
<feature type="transmembrane region" description="Helical" evidence="8">
    <location>
        <begin position="120"/>
        <end position="139"/>
    </location>
</feature>
<feature type="transmembrane region" description="Helical" evidence="8">
    <location>
        <begin position="480"/>
        <end position="503"/>
    </location>
</feature>
<evidence type="ECO:0000256" key="3">
    <source>
        <dbReference type="ARBA" id="ARBA00022475"/>
    </source>
</evidence>
<keyword evidence="6 8" id="KW-0472">Membrane</keyword>
<dbReference type="PANTHER" id="PTHR23502">
    <property type="entry name" value="MAJOR FACILITATOR SUPERFAMILY"/>
    <property type="match status" value="1"/>
</dbReference>
<organism evidence="10 11">
    <name type="scientific">Thyridium curvatum</name>
    <dbReference type="NCBI Taxonomy" id="1093900"/>
    <lineage>
        <taxon>Eukaryota</taxon>
        <taxon>Fungi</taxon>
        <taxon>Dikarya</taxon>
        <taxon>Ascomycota</taxon>
        <taxon>Pezizomycotina</taxon>
        <taxon>Sordariomycetes</taxon>
        <taxon>Sordariomycetidae</taxon>
        <taxon>Thyridiales</taxon>
        <taxon>Thyridiaceae</taxon>
        <taxon>Thyridium</taxon>
    </lineage>
</organism>
<feature type="transmembrane region" description="Helical" evidence="8">
    <location>
        <begin position="146"/>
        <end position="166"/>
    </location>
</feature>
<evidence type="ECO:0000313" key="10">
    <source>
        <dbReference type="EMBL" id="TPX18729.1"/>
    </source>
</evidence>
<keyword evidence="5 8" id="KW-1133">Transmembrane helix</keyword>
<evidence type="ECO:0000256" key="4">
    <source>
        <dbReference type="ARBA" id="ARBA00022692"/>
    </source>
</evidence>
<dbReference type="Gene3D" id="1.20.1250.20">
    <property type="entry name" value="MFS general substrate transporter like domains"/>
    <property type="match status" value="1"/>
</dbReference>
<proteinExistence type="inferred from homology"/>